<keyword evidence="3" id="KW-1185">Reference proteome</keyword>
<dbReference type="EMBL" id="JBEZFP010000193">
    <property type="protein sequence ID" value="MEU8139699.1"/>
    <property type="molecule type" value="Genomic_DNA"/>
</dbReference>
<dbReference type="RefSeq" id="WP_358363960.1">
    <property type="nucleotide sequence ID" value="NZ_JBEZFP010000193.1"/>
</dbReference>
<proteinExistence type="predicted"/>
<evidence type="ECO:0000313" key="2">
    <source>
        <dbReference type="EMBL" id="MEU8139699.1"/>
    </source>
</evidence>
<dbReference type="Proteomes" id="UP001551482">
    <property type="component" value="Unassembled WGS sequence"/>
</dbReference>
<comment type="caution">
    <text evidence="2">The sequence shown here is derived from an EMBL/GenBank/DDBJ whole genome shotgun (WGS) entry which is preliminary data.</text>
</comment>
<dbReference type="PANTHER" id="PTHR48079">
    <property type="entry name" value="PROTEIN YEEZ"/>
    <property type="match status" value="1"/>
</dbReference>
<dbReference type="InterPro" id="IPR036291">
    <property type="entry name" value="NAD(P)-bd_dom_sf"/>
</dbReference>
<dbReference type="SUPFAM" id="SSF51735">
    <property type="entry name" value="NAD(P)-binding Rossmann-fold domains"/>
    <property type="match status" value="1"/>
</dbReference>
<dbReference type="InterPro" id="IPR016040">
    <property type="entry name" value="NAD(P)-bd_dom"/>
</dbReference>
<name>A0ABV3DXW4_9ACTN</name>
<gene>
    <name evidence="2" type="ORF">AB0C36_40180</name>
</gene>
<organism evidence="2 3">
    <name type="scientific">Streptodolium elevatio</name>
    <dbReference type="NCBI Taxonomy" id="3157996"/>
    <lineage>
        <taxon>Bacteria</taxon>
        <taxon>Bacillati</taxon>
        <taxon>Actinomycetota</taxon>
        <taxon>Actinomycetes</taxon>
        <taxon>Kitasatosporales</taxon>
        <taxon>Streptomycetaceae</taxon>
        <taxon>Streptodolium</taxon>
    </lineage>
</organism>
<reference evidence="2 3" key="1">
    <citation type="submission" date="2024-06" db="EMBL/GenBank/DDBJ databases">
        <title>The Natural Products Discovery Center: Release of the First 8490 Sequenced Strains for Exploring Actinobacteria Biosynthetic Diversity.</title>
        <authorList>
            <person name="Kalkreuter E."/>
            <person name="Kautsar S.A."/>
            <person name="Yang D."/>
            <person name="Bader C.D."/>
            <person name="Teijaro C.N."/>
            <person name="Fluegel L."/>
            <person name="Davis C.M."/>
            <person name="Simpson J.R."/>
            <person name="Lauterbach L."/>
            <person name="Steele A.D."/>
            <person name="Gui C."/>
            <person name="Meng S."/>
            <person name="Li G."/>
            <person name="Viehrig K."/>
            <person name="Ye F."/>
            <person name="Su P."/>
            <person name="Kiefer A.F."/>
            <person name="Nichols A."/>
            <person name="Cepeda A.J."/>
            <person name="Yan W."/>
            <person name="Fan B."/>
            <person name="Jiang Y."/>
            <person name="Adhikari A."/>
            <person name="Zheng C.-J."/>
            <person name="Schuster L."/>
            <person name="Cowan T.M."/>
            <person name="Smanski M.J."/>
            <person name="Chevrette M.G."/>
            <person name="De Carvalho L.P.S."/>
            <person name="Shen B."/>
        </authorList>
    </citation>
    <scope>NUCLEOTIDE SEQUENCE [LARGE SCALE GENOMIC DNA]</scope>
    <source>
        <strain evidence="2 3">NPDC048946</strain>
    </source>
</reference>
<dbReference type="InterPro" id="IPR051783">
    <property type="entry name" value="NAD(P)-dependent_oxidoreduct"/>
</dbReference>
<sequence>MQQSTKKIAVAGATGRLGSHVVRILTEHGHEVVAISRSAGVDIVTGEGLADALAGVDIVVDTASTPSPVEQDAVDFFTASAANLHEAGGKAGVERIVSVSIIGIDASTGGYNLAKVVHEKALLAGPLPVQILRAAQFHEFVELLVSWGRQGDTAYVPRMRTQLVACSAVAQALVDLAEGPAPEAGAAAAPFPEIAGPREENLAAVAKLVFARRGETVEVIEVSSPDTPDRELLESGALLPGADAKLAGPAFADWLAASS</sequence>
<dbReference type="PANTHER" id="PTHR48079:SF6">
    <property type="entry name" value="NAD(P)-BINDING DOMAIN-CONTAINING PROTEIN-RELATED"/>
    <property type="match status" value="1"/>
</dbReference>
<evidence type="ECO:0000313" key="3">
    <source>
        <dbReference type="Proteomes" id="UP001551482"/>
    </source>
</evidence>
<dbReference type="Gene3D" id="3.40.50.720">
    <property type="entry name" value="NAD(P)-binding Rossmann-like Domain"/>
    <property type="match status" value="1"/>
</dbReference>
<accession>A0ABV3DXW4</accession>
<dbReference type="Pfam" id="PF13460">
    <property type="entry name" value="NAD_binding_10"/>
    <property type="match status" value="1"/>
</dbReference>
<protein>
    <submittedName>
        <fullName evidence="2">NAD(P)H-binding protein</fullName>
    </submittedName>
</protein>
<feature type="domain" description="NAD(P)-binding" evidence="1">
    <location>
        <begin position="12"/>
        <end position="109"/>
    </location>
</feature>
<evidence type="ECO:0000259" key="1">
    <source>
        <dbReference type="Pfam" id="PF13460"/>
    </source>
</evidence>